<dbReference type="InterPro" id="IPR012943">
    <property type="entry name" value="Cnn_1N"/>
</dbReference>
<evidence type="ECO:0000259" key="5">
    <source>
        <dbReference type="Pfam" id="PF07989"/>
    </source>
</evidence>
<feature type="compositionally biased region" description="Basic and acidic residues" evidence="4">
    <location>
        <begin position="82"/>
        <end position="94"/>
    </location>
</feature>
<keyword evidence="2" id="KW-0963">Cytoplasm</keyword>
<dbReference type="OrthoDB" id="10251744at2759"/>
<feature type="region of interest" description="Disordered" evidence="4">
    <location>
        <begin position="567"/>
        <end position="813"/>
    </location>
</feature>
<keyword evidence="7" id="KW-1185">Reference proteome</keyword>
<evidence type="ECO:0000256" key="3">
    <source>
        <dbReference type="SAM" id="Coils"/>
    </source>
</evidence>
<dbReference type="GO" id="GO:0005815">
    <property type="term" value="C:microtubule organizing center"/>
    <property type="evidence" value="ECO:0007669"/>
    <property type="project" value="InterPro"/>
</dbReference>
<comment type="subcellular location">
    <subcellularLocation>
        <location evidence="1">Cytoplasm</location>
    </subcellularLocation>
</comment>
<feature type="compositionally biased region" description="Polar residues" evidence="4">
    <location>
        <begin position="68"/>
        <end position="80"/>
    </location>
</feature>
<feature type="compositionally biased region" description="Low complexity" evidence="4">
    <location>
        <begin position="618"/>
        <end position="641"/>
    </location>
</feature>
<feature type="region of interest" description="Disordered" evidence="4">
    <location>
        <begin position="191"/>
        <end position="242"/>
    </location>
</feature>
<sequence>METTHGSSHRADREETPDVFPTSRYLQERLHERRTRNVRPKRLRQSDFGPQIGRDDDIFINEADESRNTSTRAFDSSPLVNRSRDVAEHSDSGRTRGLGAKGMHEHMDRLTKENFALKLELDHRREQQSKLQEKIEGMRLQAERAEHLLEEHTELLKINSQLVEELEKRDRAVEEAMDIICDLEDKVADLEERNSVTRPSTANADSGYAGTETQEQGPPSSPPELSKPPKTPQGARDAPPPVASAATNRLLAAVNGKTLARTRREPHVLSHKKASTTALRSVYLEATQSLHPVQSFQSLLTKQDNRSEDGEDVLHSPRLSVLSESSFPSLYSPKEGMSPSRYAAETYEPSPHHRQDSIKRVSQWMNEREINEQTPSKSNQITSPLLEQMASPLAKQNINRQSPNGIHFAGADSANHASLETPQPVEYIKPFAVQAKSQLAKESLPTSLGGPMFGEPLLPPTPESASTRTLDAFRSSMNDERSILDSTPATVRGYDALEPGLRTAPKQMRSSVELNTAYQSYVQRREDQGLGFDMVNGVHDGDIRSEAVRDLGAPSRFLQHAKPFAAPLARDGYDAPAPQTRTPPFPRRQSSSEPSADRRKPHLNRAETSPQMHHAYEGSQGLHSSHGSLTSPRSYTSGSSSNRTLVQPSIEAQTASPDFSRSKSQATTRASPSPARTFGQRAHGLLRRLSNSHSREGVPLEREKSPALPTLTSAPSSTYINDLPKEARRPGTSYSGASELTAFSRPPLQSRMNTAPPSGPVAPAPPPTFHSLPINHGAERKNPFRRSNSTKQGPPLSMSVMHADSNGGGPPHAFLEGSCAGGLGMRGLLSRRRGSIKDAVSSAARRPWKWD</sequence>
<protein>
    <recommendedName>
        <fullName evidence="5">Centrosomin N-terminal motif 1 domain-containing protein</fullName>
    </recommendedName>
</protein>
<feature type="region of interest" description="Disordered" evidence="4">
    <location>
        <begin position="1"/>
        <end position="100"/>
    </location>
</feature>
<feature type="compositionally biased region" description="Polar residues" evidence="4">
    <location>
        <begin position="642"/>
        <end position="671"/>
    </location>
</feature>
<dbReference type="RefSeq" id="XP_033585795.1">
    <property type="nucleotide sequence ID" value="XM_033737775.1"/>
</dbReference>
<dbReference type="AlphaFoldDB" id="A0A6A6PH32"/>
<feature type="compositionally biased region" description="Polar residues" evidence="4">
    <location>
        <begin position="710"/>
        <end position="720"/>
    </location>
</feature>
<feature type="region of interest" description="Disordered" evidence="4">
    <location>
        <begin position="831"/>
        <end position="851"/>
    </location>
</feature>
<feature type="compositionally biased region" description="Basic residues" evidence="4">
    <location>
        <begin position="32"/>
        <end position="43"/>
    </location>
</feature>
<name>A0A6A6PH32_9PEZI</name>
<feature type="compositionally biased region" description="Pro residues" evidence="4">
    <location>
        <begin position="757"/>
        <end position="768"/>
    </location>
</feature>
<feature type="compositionally biased region" description="Basic and acidic residues" evidence="4">
    <location>
        <begin position="693"/>
        <end position="705"/>
    </location>
</feature>
<feature type="coiled-coil region" evidence="3">
    <location>
        <begin position="128"/>
        <end position="169"/>
    </location>
</feature>
<evidence type="ECO:0000313" key="6">
    <source>
        <dbReference type="EMBL" id="KAF2479225.1"/>
    </source>
</evidence>
<evidence type="ECO:0000256" key="4">
    <source>
        <dbReference type="SAM" id="MobiDB-lite"/>
    </source>
</evidence>
<dbReference type="GeneID" id="54478777"/>
<keyword evidence="3" id="KW-0175">Coiled coil</keyword>
<feature type="domain" description="Centrosomin N-terminal motif 1" evidence="5">
    <location>
        <begin position="103"/>
        <end position="176"/>
    </location>
</feature>
<organism evidence="6 7">
    <name type="scientific">Neohortaea acidophila</name>
    <dbReference type="NCBI Taxonomy" id="245834"/>
    <lineage>
        <taxon>Eukaryota</taxon>
        <taxon>Fungi</taxon>
        <taxon>Dikarya</taxon>
        <taxon>Ascomycota</taxon>
        <taxon>Pezizomycotina</taxon>
        <taxon>Dothideomycetes</taxon>
        <taxon>Dothideomycetidae</taxon>
        <taxon>Mycosphaerellales</taxon>
        <taxon>Teratosphaeriaceae</taxon>
        <taxon>Neohortaea</taxon>
    </lineage>
</organism>
<gene>
    <name evidence="6" type="ORF">BDY17DRAFT_328002</name>
</gene>
<evidence type="ECO:0000313" key="7">
    <source>
        <dbReference type="Proteomes" id="UP000799767"/>
    </source>
</evidence>
<dbReference type="Pfam" id="PF07989">
    <property type="entry name" value="Cnn_1N"/>
    <property type="match status" value="1"/>
</dbReference>
<feature type="region of interest" description="Disordered" evidence="4">
    <location>
        <begin position="326"/>
        <end position="356"/>
    </location>
</feature>
<proteinExistence type="predicted"/>
<feature type="compositionally biased region" description="Pro residues" evidence="4">
    <location>
        <begin position="219"/>
        <end position="231"/>
    </location>
</feature>
<dbReference type="EMBL" id="MU001642">
    <property type="protein sequence ID" value="KAF2479225.1"/>
    <property type="molecule type" value="Genomic_DNA"/>
</dbReference>
<dbReference type="GO" id="GO:0005737">
    <property type="term" value="C:cytoplasm"/>
    <property type="evidence" value="ECO:0007669"/>
    <property type="project" value="UniProtKB-SubCell"/>
</dbReference>
<reference evidence="6" key="1">
    <citation type="journal article" date="2020" name="Stud. Mycol.">
        <title>101 Dothideomycetes genomes: a test case for predicting lifestyles and emergence of pathogens.</title>
        <authorList>
            <person name="Haridas S."/>
            <person name="Albert R."/>
            <person name="Binder M."/>
            <person name="Bloem J."/>
            <person name="Labutti K."/>
            <person name="Salamov A."/>
            <person name="Andreopoulos B."/>
            <person name="Baker S."/>
            <person name="Barry K."/>
            <person name="Bills G."/>
            <person name="Bluhm B."/>
            <person name="Cannon C."/>
            <person name="Castanera R."/>
            <person name="Culley D."/>
            <person name="Daum C."/>
            <person name="Ezra D."/>
            <person name="Gonzalez J."/>
            <person name="Henrissat B."/>
            <person name="Kuo A."/>
            <person name="Liang C."/>
            <person name="Lipzen A."/>
            <person name="Lutzoni F."/>
            <person name="Magnuson J."/>
            <person name="Mondo S."/>
            <person name="Nolan M."/>
            <person name="Ohm R."/>
            <person name="Pangilinan J."/>
            <person name="Park H.-J."/>
            <person name="Ramirez L."/>
            <person name="Alfaro M."/>
            <person name="Sun H."/>
            <person name="Tritt A."/>
            <person name="Yoshinaga Y."/>
            <person name="Zwiers L.-H."/>
            <person name="Turgeon B."/>
            <person name="Goodwin S."/>
            <person name="Spatafora J."/>
            <person name="Crous P."/>
            <person name="Grigoriev I."/>
        </authorList>
    </citation>
    <scope>NUCLEOTIDE SEQUENCE</scope>
    <source>
        <strain evidence="6">CBS 113389</strain>
    </source>
</reference>
<accession>A0A6A6PH32</accession>
<evidence type="ECO:0000256" key="1">
    <source>
        <dbReference type="ARBA" id="ARBA00004496"/>
    </source>
</evidence>
<evidence type="ECO:0000256" key="2">
    <source>
        <dbReference type="ARBA" id="ARBA00022490"/>
    </source>
</evidence>
<dbReference type="Proteomes" id="UP000799767">
    <property type="component" value="Unassembled WGS sequence"/>
</dbReference>